<evidence type="ECO:0000313" key="9">
    <source>
        <dbReference type="EMBL" id="MFC0389354.1"/>
    </source>
</evidence>
<dbReference type="Gene3D" id="3.60.20.10">
    <property type="entry name" value="Glutamine Phosphoribosylpyrophosphate, subunit 1, domain 1"/>
    <property type="match status" value="1"/>
</dbReference>
<dbReference type="EMBL" id="JBHLVZ010000110">
    <property type="protein sequence ID" value="MFC0389354.1"/>
    <property type="molecule type" value="Genomic_DNA"/>
</dbReference>
<dbReference type="Pfam" id="PF00733">
    <property type="entry name" value="Asn_synthase"/>
    <property type="match status" value="1"/>
</dbReference>
<comment type="caution">
    <text evidence="9">The sequence shown here is derived from an EMBL/GenBank/DDBJ whole genome shotgun (WGS) entry which is preliminary data.</text>
</comment>
<dbReference type="CDD" id="cd01991">
    <property type="entry name" value="Asn_synthase_B_C"/>
    <property type="match status" value="1"/>
</dbReference>
<comment type="pathway">
    <text evidence="1">Amino-acid biosynthesis; L-asparagine biosynthesis; L-asparagine from L-aspartate (L-Gln route): step 1/1.</text>
</comment>
<dbReference type="Pfam" id="PF13537">
    <property type="entry name" value="GATase_7"/>
    <property type="match status" value="1"/>
</dbReference>
<evidence type="ECO:0000256" key="1">
    <source>
        <dbReference type="ARBA" id="ARBA00005187"/>
    </source>
</evidence>
<dbReference type="InterPro" id="IPR029055">
    <property type="entry name" value="Ntn_hydrolases_N"/>
</dbReference>
<protein>
    <recommendedName>
        <fullName evidence="3">asparagine synthase (glutamine-hydrolyzing)</fullName>
        <ecNumber evidence="3">6.3.5.4</ecNumber>
    </recommendedName>
</protein>
<accession>A0ABV6J1J8</accession>
<dbReference type="SUPFAM" id="SSF52402">
    <property type="entry name" value="Adenine nucleotide alpha hydrolases-like"/>
    <property type="match status" value="1"/>
</dbReference>
<reference evidence="9 10" key="1">
    <citation type="submission" date="2024-09" db="EMBL/GenBank/DDBJ databases">
        <authorList>
            <person name="Sun Q."/>
            <person name="Mori K."/>
        </authorList>
    </citation>
    <scope>NUCLEOTIDE SEQUENCE [LARGE SCALE GENOMIC DNA]</scope>
    <source>
        <strain evidence="9 10">CCM 7468</strain>
    </source>
</reference>
<dbReference type="InterPro" id="IPR051786">
    <property type="entry name" value="ASN_synthetase/amidase"/>
</dbReference>
<evidence type="ECO:0000256" key="4">
    <source>
        <dbReference type="ARBA" id="ARBA00022741"/>
    </source>
</evidence>
<dbReference type="GO" id="GO:0004066">
    <property type="term" value="F:asparagine synthase (glutamine-hydrolyzing) activity"/>
    <property type="evidence" value="ECO:0007669"/>
    <property type="project" value="UniProtKB-EC"/>
</dbReference>
<dbReference type="InterPro" id="IPR033738">
    <property type="entry name" value="AsnB_N"/>
</dbReference>
<keyword evidence="6" id="KW-0315">Glutamine amidotransferase</keyword>
<keyword evidence="4" id="KW-0547">Nucleotide-binding</keyword>
<dbReference type="InterPro" id="IPR006426">
    <property type="entry name" value="Asn_synth_AEB"/>
</dbReference>
<dbReference type="InterPro" id="IPR017932">
    <property type="entry name" value="GATase_2_dom"/>
</dbReference>
<dbReference type="Proteomes" id="UP001589789">
    <property type="component" value="Unassembled WGS sequence"/>
</dbReference>
<keyword evidence="5" id="KW-0067">ATP-binding</keyword>
<comment type="similarity">
    <text evidence="2">Belongs to the asparagine synthetase family.</text>
</comment>
<dbReference type="PANTHER" id="PTHR43284:SF1">
    <property type="entry name" value="ASPARAGINE SYNTHETASE"/>
    <property type="match status" value="1"/>
</dbReference>
<evidence type="ECO:0000259" key="8">
    <source>
        <dbReference type="PROSITE" id="PS51278"/>
    </source>
</evidence>
<dbReference type="Gene3D" id="3.40.50.620">
    <property type="entry name" value="HUPs"/>
    <property type="match status" value="1"/>
</dbReference>
<dbReference type="PIRSF" id="PIRSF001589">
    <property type="entry name" value="Asn_synthetase_glu-h"/>
    <property type="match status" value="1"/>
</dbReference>
<keyword evidence="9" id="KW-0436">Ligase</keyword>
<evidence type="ECO:0000256" key="3">
    <source>
        <dbReference type="ARBA" id="ARBA00012737"/>
    </source>
</evidence>
<dbReference type="InterPro" id="IPR014729">
    <property type="entry name" value="Rossmann-like_a/b/a_fold"/>
</dbReference>
<evidence type="ECO:0000256" key="7">
    <source>
        <dbReference type="ARBA" id="ARBA00048741"/>
    </source>
</evidence>
<dbReference type="InterPro" id="IPR001962">
    <property type="entry name" value="Asn_synthase"/>
</dbReference>
<organism evidence="9 10">
    <name type="scientific">Muricoccus vinaceus</name>
    <dbReference type="NCBI Taxonomy" id="424704"/>
    <lineage>
        <taxon>Bacteria</taxon>
        <taxon>Pseudomonadati</taxon>
        <taxon>Pseudomonadota</taxon>
        <taxon>Alphaproteobacteria</taxon>
        <taxon>Acetobacterales</taxon>
        <taxon>Roseomonadaceae</taxon>
        <taxon>Muricoccus</taxon>
    </lineage>
</organism>
<dbReference type="PANTHER" id="PTHR43284">
    <property type="entry name" value="ASPARAGINE SYNTHETASE (GLUTAMINE-HYDROLYZING)"/>
    <property type="match status" value="1"/>
</dbReference>
<comment type="catalytic activity">
    <reaction evidence="7">
        <text>L-aspartate + L-glutamine + ATP + H2O = L-asparagine + L-glutamate + AMP + diphosphate + H(+)</text>
        <dbReference type="Rhea" id="RHEA:12228"/>
        <dbReference type="ChEBI" id="CHEBI:15377"/>
        <dbReference type="ChEBI" id="CHEBI:15378"/>
        <dbReference type="ChEBI" id="CHEBI:29985"/>
        <dbReference type="ChEBI" id="CHEBI:29991"/>
        <dbReference type="ChEBI" id="CHEBI:30616"/>
        <dbReference type="ChEBI" id="CHEBI:33019"/>
        <dbReference type="ChEBI" id="CHEBI:58048"/>
        <dbReference type="ChEBI" id="CHEBI:58359"/>
        <dbReference type="ChEBI" id="CHEBI:456215"/>
        <dbReference type="EC" id="6.3.5.4"/>
    </reaction>
</comment>
<dbReference type="PROSITE" id="PS51278">
    <property type="entry name" value="GATASE_TYPE_2"/>
    <property type="match status" value="1"/>
</dbReference>
<evidence type="ECO:0000256" key="2">
    <source>
        <dbReference type="ARBA" id="ARBA00005752"/>
    </source>
</evidence>
<dbReference type="SUPFAM" id="SSF56235">
    <property type="entry name" value="N-terminal nucleophile aminohydrolases (Ntn hydrolases)"/>
    <property type="match status" value="1"/>
</dbReference>
<sequence length="644" mass="68693">MCGIVGIFCPGAHTPPDGADLRRMADALRHRGPDGAGYHEEAGLGLGHRRLAIVDLGGGAQPMETADGGVVIVFNGEIYNHLALRRELEGAGHVFRTHSDTEAILHAWTQWGVGCLDRLNGMFAFALWDRAQGTLLLARDRLGEKPLHYARRPAGGIAFSSELCALMALPGMSRRLDPGAVEDFLALGYVPDPACIYRDVLKLPAGHFLLLDRNAVPSAPLPAPRAYWRPPTTVAAAPADARGALSDLLRGSVRDRLMSDVPLGAFLSGGVDSGTVVALASEASSSPLATFTMGFPGTADERPRAAQIAEAHGTLHHAETGSADYLAAARRQAAIFGEPFGDHSAVPTLAVCAMARKHVTVALSGDGGDEVFAGYRRYRFHTLAEAARRLLPAALRRSAVASLARAYPVLAGAPRWLRAKSTLTELSLDSAMGYYRTVCKLQDERRRALLSPALRASLSGHDPSDRFATLMAECDPAEPLLQAQYADLHTYLPGDILTKVDRTSMAVSLEVRPPLLDPDVVAFGMGLPASLKLRGGVGKQLLREVAAPLLPQAVLSAPKQGFADRIGDQFRARAPELRARLNGAAMMDSGLFDGPQLLRLVDEHAAGQADHAQALWQLLVFEGFLAGESPDLHGFARVPDAVQA</sequence>
<evidence type="ECO:0000256" key="6">
    <source>
        <dbReference type="ARBA" id="ARBA00022962"/>
    </source>
</evidence>
<dbReference type="NCBIfam" id="TIGR01536">
    <property type="entry name" value="asn_synth_AEB"/>
    <property type="match status" value="1"/>
</dbReference>
<keyword evidence="10" id="KW-1185">Reference proteome</keyword>
<feature type="domain" description="Glutamine amidotransferase type-2" evidence="8">
    <location>
        <begin position="2"/>
        <end position="214"/>
    </location>
</feature>
<proteinExistence type="inferred from homology"/>
<dbReference type="CDD" id="cd00712">
    <property type="entry name" value="AsnB"/>
    <property type="match status" value="1"/>
</dbReference>
<name>A0ABV6J1J8_9PROT</name>
<gene>
    <name evidence="9" type="primary">asnB</name>
    <name evidence="9" type="ORF">ACFFIC_27985</name>
</gene>
<dbReference type="EC" id="6.3.5.4" evidence="3"/>
<evidence type="ECO:0000256" key="5">
    <source>
        <dbReference type="ARBA" id="ARBA00022840"/>
    </source>
</evidence>
<dbReference type="RefSeq" id="WP_377056651.1">
    <property type="nucleotide sequence ID" value="NZ_JBHLVZ010000110.1"/>
</dbReference>
<evidence type="ECO:0000313" key="10">
    <source>
        <dbReference type="Proteomes" id="UP001589789"/>
    </source>
</evidence>